<accession>A0A4Y2P9Z0</accession>
<evidence type="ECO:0000313" key="1">
    <source>
        <dbReference type="EMBL" id="GBN47057.1"/>
    </source>
</evidence>
<name>A0A4Y2P9Z0_ARAVE</name>
<sequence length="109" mass="12860">METGHRRRNPFRVDKRSFKFVTLAHFAPNGKERAAARRRMITYRRELAPRIKPQLPSDYSYSQCILPNITSCYNDHRQLDNLASSVLLSDRQYISRKHITELYFSGQIS</sequence>
<dbReference type="Proteomes" id="UP000499080">
    <property type="component" value="Unassembled WGS sequence"/>
</dbReference>
<organism evidence="1 2">
    <name type="scientific">Araneus ventricosus</name>
    <name type="common">Orbweaver spider</name>
    <name type="synonym">Epeira ventricosa</name>
    <dbReference type="NCBI Taxonomy" id="182803"/>
    <lineage>
        <taxon>Eukaryota</taxon>
        <taxon>Metazoa</taxon>
        <taxon>Ecdysozoa</taxon>
        <taxon>Arthropoda</taxon>
        <taxon>Chelicerata</taxon>
        <taxon>Arachnida</taxon>
        <taxon>Araneae</taxon>
        <taxon>Araneomorphae</taxon>
        <taxon>Entelegynae</taxon>
        <taxon>Araneoidea</taxon>
        <taxon>Araneidae</taxon>
        <taxon>Araneus</taxon>
    </lineage>
</organism>
<reference evidence="1 2" key="1">
    <citation type="journal article" date="2019" name="Sci. Rep.">
        <title>Orb-weaving spider Araneus ventricosus genome elucidates the spidroin gene catalogue.</title>
        <authorList>
            <person name="Kono N."/>
            <person name="Nakamura H."/>
            <person name="Ohtoshi R."/>
            <person name="Moran D.A.P."/>
            <person name="Shinohara A."/>
            <person name="Yoshida Y."/>
            <person name="Fujiwara M."/>
            <person name="Mori M."/>
            <person name="Tomita M."/>
            <person name="Arakawa K."/>
        </authorList>
    </citation>
    <scope>NUCLEOTIDE SEQUENCE [LARGE SCALE GENOMIC DNA]</scope>
</reference>
<gene>
    <name evidence="1" type="ORF">AVEN_197293_1</name>
</gene>
<keyword evidence="2" id="KW-1185">Reference proteome</keyword>
<dbReference type="EMBL" id="BGPR01010609">
    <property type="protein sequence ID" value="GBN47057.1"/>
    <property type="molecule type" value="Genomic_DNA"/>
</dbReference>
<protein>
    <submittedName>
        <fullName evidence="1">Uncharacterized protein</fullName>
    </submittedName>
</protein>
<proteinExistence type="predicted"/>
<dbReference type="AlphaFoldDB" id="A0A4Y2P9Z0"/>
<comment type="caution">
    <text evidence="1">The sequence shown here is derived from an EMBL/GenBank/DDBJ whole genome shotgun (WGS) entry which is preliminary data.</text>
</comment>
<evidence type="ECO:0000313" key="2">
    <source>
        <dbReference type="Proteomes" id="UP000499080"/>
    </source>
</evidence>